<feature type="transmembrane region" description="Helical" evidence="8">
    <location>
        <begin position="365"/>
        <end position="384"/>
    </location>
</feature>
<evidence type="ECO:0000313" key="11">
    <source>
        <dbReference type="Proteomes" id="UP000076552"/>
    </source>
</evidence>
<feature type="domain" description="Major facilitator superfamily (MFS) profile" evidence="9">
    <location>
        <begin position="101"/>
        <end position="516"/>
    </location>
</feature>
<organism evidence="10 11">
    <name type="scientific">Colletotrichum tofieldiae</name>
    <dbReference type="NCBI Taxonomy" id="708197"/>
    <lineage>
        <taxon>Eukaryota</taxon>
        <taxon>Fungi</taxon>
        <taxon>Dikarya</taxon>
        <taxon>Ascomycota</taxon>
        <taxon>Pezizomycotina</taxon>
        <taxon>Sordariomycetes</taxon>
        <taxon>Hypocreomycetidae</taxon>
        <taxon>Glomerellales</taxon>
        <taxon>Glomerellaceae</taxon>
        <taxon>Colletotrichum</taxon>
        <taxon>Colletotrichum spaethianum species complex</taxon>
    </lineage>
</organism>
<dbReference type="SUPFAM" id="SSF103473">
    <property type="entry name" value="MFS general substrate transporter"/>
    <property type="match status" value="1"/>
</dbReference>
<keyword evidence="11" id="KW-1185">Reference proteome</keyword>
<dbReference type="GO" id="GO:0022857">
    <property type="term" value="F:transmembrane transporter activity"/>
    <property type="evidence" value="ECO:0007669"/>
    <property type="project" value="InterPro"/>
</dbReference>
<evidence type="ECO:0000256" key="8">
    <source>
        <dbReference type="SAM" id="Phobius"/>
    </source>
</evidence>
<comment type="caution">
    <text evidence="10">The sequence shown here is derived from an EMBL/GenBank/DDBJ whole genome shotgun (WGS) entry which is preliminary data.</text>
</comment>
<evidence type="ECO:0000256" key="1">
    <source>
        <dbReference type="ARBA" id="ARBA00004141"/>
    </source>
</evidence>
<dbReference type="Proteomes" id="UP000076552">
    <property type="component" value="Unassembled WGS sequence"/>
</dbReference>
<evidence type="ECO:0000313" key="10">
    <source>
        <dbReference type="EMBL" id="KZL70106.1"/>
    </source>
</evidence>
<feature type="transmembrane region" description="Helical" evidence="8">
    <location>
        <begin position="455"/>
        <end position="472"/>
    </location>
</feature>
<dbReference type="PROSITE" id="PS50850">
    <property type="entry name" value="MFS"/>
    <property type="match status" value="1"/>
</dbReference>
<keyword evidence="4 8" id="KW-1133">Transmembrane helix</keyword>
<dbReference type="EMBL" id="LFIV01000095">
    <property type="protein sequence ID" value="KZL70106.1"/>
    <property type="molecule type" value="Genomic_DNA"/>
</dbReference>
<accession>A0A161WGX4</accession>
<comment type="similarity">
    <text evidence="6">Belongs to the major facilitator superfamily. Allantoate permease family.</text>
</comment>
<evidence type="ECO:0000259" key="9">
    <source>
        <dbReference type="PROSITE" id="PS50850"/>
    </source>
</evidence>
<feature type="transmembrane region" description="Helical" evidence="8">
    <location>
        <begin position="231"/>
        <end position="251"/>
    </location>
</feature>
<keyword evidence="5 8" id="KW-0472">Membrane</keyword>
<protein>
    <submittedName>
        <fullName evidence="10">MFS allantoate transporter</fullName>
    </submittedName>
</protein>
<dbReference type="InterPro" id="IPR020846">
    <property type="entry name" value="MFS_dom"/>
</dbReference>
<evidence type="ECO:0000256" key="4">
    <source>
        <dbReference type="ARBA" id="ARBA00022989"/>
    </source>
</evidence>
<feature type="region of interest" description="Disordered" evidence="7">
    <location>
        <begin position="33"/>
        <end position="52"/>
    </location>
</feature>
<feature type="non-terminal residue" evidence="10">
    <location>
        <position position="1"/>
    </location>
</feature>
<dbReference type="InterPro" id="IPR036259">
    <property type="entry name" value="MFS_trans_sf"/>
</dbReference>
<dbReference type="InterPro" id="IPR011701">
    <property type="entry name" value="MFS"/>
</dbReference>
<feature type="transmembrane region" description="Helical" evidence="8">
    <location>
        <begin position="396"/>
        <end position="419"/>
    </location>
</feature>
<dbReference type="PANTHER" id="PTHR43791:SF1">
    <property type="entry name" value="ALLANTOATE PERMEASE"/>
    <property type="match status" value="1"/>
</dbReference>
<evidence type="ECO:0000256" key="5">
    <source>
        <dbReference type="ARBA" id="ARBA00023136"/>
    </source>
</evidence>
<feature type="transmembrane region" description="Helical" evidence="8">
    <location>
        <begin position="332"/>
        <end position="359"/>
    </location>
</feature>
<dbReference type="AlphaFoldDB" id="A0A161WGX4"/>
<proteinExistence type="inferred from homology"/>
<reference evidence="10 11" key="1">
    <citation type="submission" date="2015-06" db="EMBL/GenBank/DDBJ databases">
        <title>Survival trade-offs in plant roots during colonization by closely related pathogenic and mutualistic fungi.</title>
        <authorList>
            <person name="Hacquard S."/>
            <person name="Kracher B."/>
            <person name="Hiruma K."/>
            <person name="Weinman A."/>
            <person name="Muench P."/>
            <person name="Garrido Oter R."/>
            <person name="Ver Loren van Themaat E."/>
            <person name="Dallerey J.-F."/>
            <person name="Damm U."/>
            <person name="Henrissat B."/>
            <person name="Lespinet O."/>
            <person name="Thon M."/>
            <person name="Kemen E."/>
            <person name="McHardy A.C."/>
            <person name="Schulze-Lefert P."/>
            <person name="O'Connell R.J."/>
        </authorList>
    </citation>
    <scope>NUCLEOTIDE SEQUENCE [LARGE SCALE GENOMIC DNA]</scope>
    <source>
        <strain evidence="10 11">0861</strain>
    </source>
</reference>
<feature type="transmembrane region" description="Helical" evidence="8">
    <location>
        <begin position="199"/>
        <end position="219"/>
    </location>
</feature>
<evidence type="ECO:0000256" key="6">
    <source>
        <dbReference type="ARBA" id="ARBA00037968"/>
    </source>
</evidence>
<feature type="transmembrane region" description="Helical" evidence="8">
    <location>
        <begin position="492"/>
        <end position="511"/>
    </location>
</feature>
<dbReference type="GO" id="GO:0016020">
    <property type="term" value="C:membrane"/>
    <property type="evidence" value="ECO:0007669"/>
    <property type="project" value="UniProtKB-SubCell"/>
</dbReference>
<feature type="transmembrane region" description="Helical" evidence="8">
    <location>
        <begin position="263"/>
        <end position="283"/>
    </location>
</feature>
<comment type="subcellular location">
    <subcellularLocation>
        <location evidence="1">Membrane</location>
        <topology evidence="1">Multi-pass membrane protein</topology>
    </subcellularLocation>
</comment>
<name>A0A161WGX4_9PEZI</name>
<keyword evidence="2" id="KW-0813">Transport</keyword>
<dbReference type="Gene3D" id="1.20.1250.20">
    <property type="entry name" value="MFS general substrate transporter like domains"/>
    <property type="match status" value="2"/>
</dbReference>
<evidence type="ECO:0000256" key="2">
    <source>
        <dbReference type="ARBA" id="ARBA00022448"/>
    </source>
</evidence>
<dbReference type="FunFam" id="1.20.1250.20:FF:000064">
    <property type="entry name" value="MFS allantoate transporter"/>
    <property type="match status" value="1"/>
</dbReference>
<keyword evidence="3 8" id="KW-0812">Transmembrane</keyword>
<dbReference type="Pfam" id="PF07690">
    <property type="entry name" value="MFS_1"/>
    <property type="match status" value="1"/>
</dbReference>
<gene>
    <name evidence="10" type="ORF">CT0861_01359</name>
</gene>
<feature type="transmembrane region" description="Helical" evidence="8">
    <location>
        <begin position="175"/>
        <end position="193"/>
    </location>
</feature>
<dbReference type="PANTHER" id="PTHR43791">
    <property type="entry name" value="PERMEASE-RELATED"/>
    <property type="match status" value="1"/>
</dbReference>
<evidence type="ECO:0000256" key="7">
    <source>
        <dbReference type="SAM" id="MobiDB-lite"/>
    </source>
</evidence>
<sequence>LVSSARNATPVQSINRRPSTLYFLIFVSHSSTSTMSSDASKKTTQPDGGDVIRTQTDLEDGSMEKLKHGEVDPALAFVSGEEVTFTPEEERKVLWKIDRAILPLLMWIYALQFADKTSLNYASLMGIREDTKLDPTSQQYSWASSIFYAGYLLWEFPTTYLLRRLPLGKYTSANITLWGIVLICHVFAFNYAGLLSVRFFLGALEATVTPAFVILTSAWYKQNEQAKRMGYWLSCNGVALLTLGPIAYGLSGAHNTVLATWKVLYLVLGIPTVVTGVYCWWFMPDNQTNAKFLNHREKSIAIERIRGNFQGIGSRQWKWNQFFEAFKDPRTYLYVLFSLLMNIPNGGITAFGSIIINSFGFNSRLSLLLNMPTGVVDITCKLLFTYLSDKFMDRSLFAFIAILIPMIGGIMMIVIPLSAQAALLVGYYLIGAAGASWCLVMVMISNNTLGYTKKATVNGLQILAYGAGNWIGPQTFRSNEAPNYHNGKLMVAIMYGLAGCTIVAIRVVNIWENKRRDKKAAEEPETVTAGTEFLDLTDFEQPNFRYVL</sequence>
<evidence type="ECO:0000256" key="3">
    <source>
        <dbReference type="ARBA" id="ARBA00022692"/>
    </source>
</evidence>
<feature type="transmembrane region" description="Helical" evidence="8">
    <location>
        <begin position="425"/>
        <end position="443"/>
    </location>
</feature>